<dbReference type="RefSeq" id="WP_344870436.1">
    <property type="nucleotide sequence ID" value="NZ_BAABAL010000003.1"/>
</dbReference>
<protein>
    <submittedName>
        <fullName evidence="1">Uncharacterized protein</fullName>
    </submittedName>
</protein>
<sequence>MQYSYFAVKSTAVSAEEMTVRSGAQPDVVLVIMQVVRHFGHEDGFAGGWGVFKTGEPDDLQDRV</sequence>
<dbReference type="Proteomes" id="UP001501747">
    <property type="component" value="Unassembled WGS sequence"/>
</dbReference>
<proteinExistence type="predicted"/>
<accession>A0ABP7QR36</accession>
<reference evidence="2" key="1">
    <citation type="journal article" date="2019" name="Int. J. Syst. Evol. Microbiol.">
        <title>The Global Catalogue of Microorganisms (GCM) 10K type strain sequencing project: providing services to taxonomists for standard genome sequencing and annotation.</title>
        <authorList>
            <consortium name="The Broad Institute Genomics Platform"/>
            <consortium name="The Broad Institute Genome Sequencing Center for Infectious Disease"/>
            <person name="Wu L."/>
            <person name="Ma J."/>
        </authorList>
    </citation>
    <scope>NUCLEOTIDE SEQUENCE [LARGE SCALE GENOMIC DNA]</scope>
    <source>
        <strain evidence="2">JCM 17342</strain>
    </source>
</reference>
<comment type="caution">
    <text evidence="1">The sequence shown here is derived from an EMBL/GenBank/DDBJ whole genome shotgun (WGS) entry which is preliminary data.</text>
</comment>
<dbReference type="EMBL" id="BAABAL010000003">
    <property type="protein sequence ID" value="GAA3986796.1"/>
    <property type="molecule type" value="Genomic_DNA"/>
</dbReference>
<name>A0ABP7QR36_9PSEU</name>
<keyword evidence="2" id="KW-1185">Reference proteome</keyword>
<organism evidence="1 2">
    <name type="scientific">Allokutzneria multivorans</name>
    <dbReference type="NCBI Taxonomy" id="1142134"/>
    <lineage>
        <taxon>Bacteria</taxon>
        <taxon>Bacillati</taxon>
        <taxon>Actinomycetota</taxon>
        <taxon>Actinomycetes</taxon>
        <taxon>Pseudonocardiales</taxon>
        <taxon>Pseudonocardiaceae</taxon>
        <taxon>Allokutzneria</taxon>
    </lineage>
</organism>
<evidence type="ECO:0000313" key="1">
    <source>
        <dbReference type="EMBL" id="GAA3986796.1"/>
    </source>
</evidence>
<gene>
    <name evidence="1" type="ORF">GCM10022247_01410</name>
</gene>
<evidence type="ECO:0000313" key="2">
    <source>
        <dbReference type="Proteomes" id="UP001501747"/>
    </source>
</evidence>